<dbReference type="KEGG" id="mane:DP065_00150"/>
<organism evidence="2 3">
    <name type="scientific">[Mycoplasma] anseris</name>
    <dbReference type="NCBI Taxonomy" id="92400"/>
    <lineage>
        <taxon>Bacteria</taxon>
        <taxon>Bacillati</taxon>
        <taxon>Mycoplasmatota</taxon>
        <taxon>Mycoplasmoidales</taxon>
        <taxon>Metamycoplasmataceae</taxon>
        <taxon>Metamycoplasma</taxon>
    </lineage>
</organism>
<name>A0A2Z4NC98_9BACT</name>
<feature type="transmembrane region" description="Helical" evidence="1">
    <location>
        <begin position="7"/>
        <end position="36"/>
    </location>
</feature>
<reference evidence="3" key="1">
    <citation type="submission" date="2018-06" db="EMBL/GenBank/DDBJ databases">
        <title>Complete genome sequences of Mycoplasma anatis, M. anseris and M. cloacale type strains.</title>
        <authorList>
            <person name="Grozner D."/>
            <person name="Forro B."/>
            <person name="Sulyok K.M."/>
            <person name="Marton S."/>
            <person name="Kreizinger Z."/>
            <person name="Banyai K."/>
            <person name="Gyuranecz M."/>
        </authorList>
    </citation>
    <scope>NUCLEOTIDE SEQUENCE [LARGE SCALE GENOMIC DNA]</scope>
    <source>
        <strain evidence="3">ATCC 49234</strain>
    </source>
</reference>
<keyword evidence="1" id="KW-0472">Membrane</keyword>
<feature type="transmembrane region" description="Helical" evidence="1">
    <location>
        <begin position="87"/>
        <end position="110"/>
    </location>
</feature>
<feature type="transmembrane region" description="Helical" evidence="1">
    <location>
        <begin position="48"/>
        <end position="80"/>
    </location>
</feature>
<keyword evidence="1" id="KW-1133">Transmembrane helix</keyword>
<dbReference type="Proteomes" id="UP000250218">
    <property type="component" value="Chromosome"/>
</dbReference>
<proteinExistence type="predicted"/>
<dbReference type="AlphaFoldDB" id="A0A2Z4NC98"/>
<dbReference type="EMBL" id="CP030140">
    <property type="protein sequence ID" value="AWX69181.1"/>
    <property type="molecule type" value="Genomic_DNA"/>
</dbReference>
<sequence>MSKSKKLAIVALILNPLGFIIALVGFIFLILAGIGIANSTNDPNVAGFSLLVAGVGTLVAILVGSALSFTSLVISIIAAVKTTNSTAMILTLVGLFVLPILAWVGLGMIIKENNDK</sequence>
<dbReference type="RefSeq" id="WP_033178665.1">
    <property type="nucleotide sequence ID" value="NZ_CP030140.1"/>
</dbReference>
<evidence type="ECO:0000313" key="2">
    <source>
        <dbReference type="EMBL" id="AWX69181.1"/>
    </source>
</evidence>
<evidence type="ECO:0000313" key="3">
    <source>
        <dbReference type="Proteomes" id="UP000250218"/>
    </source>
</evidence>
<keyword evidence="3" id="KW-1185">Reference proteome</keyword>
<protein>
    <submittedName>
        <fullName evidence="2">Uncharacterized protein</fullName>
    </submittedName>
</protein>
<evidence type="ECO:0000256" key="1">
    <source>
        <dbReference type="SAM" id="Phobius"/>
    </source>
</evidence>
<accession>A0A2Z4NC98</accession>
<gene>
    <name evidence="2" type="ORF">DP065_00150</name>
</gene>
<keyword evidence="1" id="KW-0812">Transmembrane</keyword>